<proteinExistence type="inferred from homology"/>
<keyword evidence="3 4" id="KW-0378">Hydrolase</keyword>
<dbReference type="CDD" id="cd09990">
    <property type="entry name" value="Agmatinase-like"/>
    <property type="match status" value="1"/>
</dbReference>
<gene>
    <name evidence="7" type="ORF">PYV00_17985</name>
</gene>
<feature type="region of interest" description="Disordered" evidence="5">
    <location>
        <begin position="466"/>
        <end position="498"/>
    </location>
</feature>
<dbReference type="Gene3D" id="3.40.800.10">
    <property type="entry name" value="Ureohydrolase domain"/>
    <property type="match status" value="1"/>
</dbReference>
<comment type="similarity">
    <text evidence="1">Belongs to the arginase family. Agmatinase subfamily.</text>
</comment>
<keyword evidence="6" id="KW-0732">Signal</keyword>
<dbReference type="Proteomes" id="UP001216253">
    <property type="component" value="Unassembled WGS sequence"/>
</dbReference>
<keyword evidence="8" id="KW-1185">Reference proteome</keyword>
<dbReference type="EMBL" id="JARESE010000062">
    <property type="protein sequence ID" value="MDE8653594.1"/>
    <property type="molecule type" value="Genomic_DNA"/>
</dbReference>
<evidence type="ECO:0000256" key="2">
    <source>
        <dbReference type="ARBA" id="ARBA00022723"/>
    </source>
</evidence>
<dbReference type="PANTHER" id="PTHR11358:SF26">
    <property type="entry name" value="GUANIDINO ACID HYDROLASE, MITOCHONDRIAL"/>
    <property type="match status" value="1"/>
</dbReference>
<evidence type="ECO:0000256" key="6">
    <source>
        <dbReference type="SAM" id="SignalP"/>
    </source>
</evidence>
<evidence type="ECO:0000256" key="1">
    <source>
        <dbReference type="ARBA" id="ARBA00009227"/>
    </source>
</evidence>
<evidence type="ECO:0000313" key="8">
    <source>
        <dbReference type="Proteomes" id="UP001216253"/>
    </source>
</evidence>
<dbReference type="Pfam" id="PF00491">
    <property type="entry name" value="Arginase"/>
    <property type="match status" value="1"/>
</dbReference>
<evidence type="ECO:0000256" key="4">
    <source>
        <dbReference type="RuleBase" id="RU003684"/>
    </source>
</evidence>
<feature type="compositionally biased region" description="Basic and acidic residues" evidence="5">
    <location>
        <begin position="474"/>
        <end position="490"/>
    </location>
</feature>
<evidence type="ECO:0000256" key="3">
    <source>
        <dbReference type="ARBA" id="ARBA00022801"/>
    </source>
</evidence>
<organism evidence="7 8">
    <name type="scientific">Novosphingobium album</name>
    <name type="common">ex Liu et al. 2023</name>
    <dbReference type="NCBI Taxonomy" id="3031130"/>
    <lineage>
        <taxon>Bacteria</taxon>
        <taxon>Pseudomonadati</taxon>
        <taxon>Pseudomonadota</taxon>
        <taxon>Alphaproteobacteria</taxon>
        <taxon>Sphingomonadales</taxon>
        <taxon>Sphingomonadaceae</taxon>
        <taxon>Novosphingobium</taxon>
    </lineage>
</organism>
<dbReference type="PROSITE" id="PS01053">
    <property type="entry name" value="ARGINASE_1"/>
    <property type="match status" value="1"/>
</dbReference>
<dbReference type="InterPro" id="IPR006035">
    <property type="entry name" value="Ureohydrolase"/>
</dbReference>
<accession>A0ABT5WUR0</accession>
<dbReference type="SUPFAM" id="SSF52768">
    <property type="entry name" value="Arginase/deacetylase"/>
    <property type="match status" value="1"/>
</dbReference>
<evidence type="ECO:0000313" key="7">
    <source>
        <dbReference type="EMBL" id="MDE8653594.1"/>
    </source>
</evidence>
<dbReference type="InterPro" id="IPR023696">
    <property type="entry name" value="Ureohydrolase_dom_sf"/>
</dbReference>
<dbReference type="InterPro" id="IPR020855">
    <property type="entry name" value="Ureohydrolase_Mn_BS"/>
</dbReference>
<sequence length="498" mass="53643">MKRKRAFLAGVCALAVIGSGAVIGKEEKPPMPPELEARIAGLSKEKRDFLVSDPAEMFAGSYEKLYTRLATKTPQEIDAYIEGMMAAVEAARFHPETDMAAIPLDTGDKNFNGWKLRRPQGLDPHREPGPFELSYYAHGRGGGVYGGGIATFAGAPVAIYPEDLVAGKVDVAIVGAPLDMGSGYRGAKGGPSAMRTQYGAGGIDMFTMVDPSKELNIVDYGDIAIDNMSTERTVQHVRERVAEIARTGAIPFIVGGDHSLEYSDVAGLADAHGKGSFGVVHFDSHYDAGKGGVHFITHGAPVYRAVKEGHVLGRNYIQVGLRGPWPGAEGFEWMRDNGVRYHAMPEIEKSGWQATMERALKEARESGKKIYVSFDVDVFDPAFVPGTGTPVPGGLTMREAIPIVRRLCAENELVGFEIVELAPVLDPTYRSALNANFIMHACLTGVAMRKKGIRQVNFLSDLTTEHGQPGFGEKAAKAGKTEKVDPDYARGGRSRSGT</sequence>
<keyword evidence="2" id="KW-0479">Metal-binding</keyword>
<feature type="signal peptide" evidence="6">
    <location>
        <begin position="1"/>
        <end position="24"/>
    </location>
</feature>
<dbReference type="PROSITE" id="PS51409">
    <property type="entry name" value="ARGINASE_2"/>
    <property type="match status" value="1"/>
</dbReference>
<dbReference type="RefSeq" id="WP_275229678.1">
    <property type="nucleotide sequence ID" value="NZ_JARESE010000062.1"/>
</dbReference>
<dbReference type="PRINTS" id="PR00116">
    <property type="entry name" value="ARGINASE"/>
</dbReference>
<feature type="chain" id="PRO_5045171886" evidence="6">
    <location>
        <begin position="25"/>
        <end position="498"/>
    </location>
</feature>
<protein>
    <submittedName>
        <fullName evidence="7">Agmatinase family protein</fullName>
    </submittedName>
</protein>
<dbReference type="PANTHER" id="PTHR11358">
    <property type="entry name" value="ARGINASE/AGMATINASE"/>
    <property type="match status" value="1"/>
</dbReference>
<name>A0ABT5WUR0_9SPHN</name>
<comment type="caution">
    <text evidence="7">The sequence shown here is derived from an EMBL/GenBank/DDBJ whole genome shotgun (WGS) entry which is preliminary data.</text>
</comment>
<reference evidence="7 8" key="1">
    <citation type="submission" date="2023-03" db="EMBL/GenBank/DDBJ databases">
        <title>NovoSphingobium album sp. nov. isolated from polycyclic aromatic hydrocarbons- and heavy-metal polluted soil.</title>
        <authorList>
            <person name="Liu Z."/>
            <person name="Wang K."/>
        </authorList>
    </citation>
    <scope>NUCLEOTIDE SEQUENCE [LARGE SCALE GENOMIC DNA]</scope>
    <source>
        <strain evidence="7 8">H3SJ31-1</strain>
    </source>
</reference>
<evidence type="ECO:0000256" key="5">
    <source>
        <dbReference type="SAM" id="MobiDB-lite"/>
    </source>
</evidence>